<dbReference type="EMBL" id="JABFCZ010000003">
    <property type="protein sequence ID" value="MBD1545156.1"/>
    <property type="molecule type" value="Genomic_DNA"/>
</dbReference>
<name>A0A926P1I2_9HYPH</name>
<dbReference type="InterPro" id="IPR036182">
    <property type="entry name" value="PCuAC_sf"/>
</dbReference>
<dbReference type="PANTHER" id="PTHR36302:SF1">
    <property type="entry name" value="COPPER CHAPERONE PCU(A)C"/>
    <property type="match status" value="1"/>
</dbReference>
<dbReference type="InterPro" id="IPR058248">
    <property type="entry name" value="Lxx211020-like"/>
</dbReference>
<dbReference type="InterPro" id="IPR007410">
    <property type="entry name" value="LpqE-like"/>
</dbReference>
<protein>
    <submittedName>
        <fullName evidence="1">Copper chaperone PCu(A)C</fullName>
    </submittedName>
</protein>
<evidence type="ECO:0000313" key="1">
    <source>
        <dbReference type="EMBL" id="MBD1545156.1"/>
    </source>
</evidence>
<organism evidence="1 2">
    <name type="scientific">Roseibium aggregatum</name>
    <dbReference type="NCBI Taxonomy" id="187304"/>
    <lineage>
        <taxon>Bacteria</taxon>
        <taxon>Pseudomonadati</taxon>
        <taxon>Pseudomonadota</taxon>
        <taxon>Alphaproteobacteria</taxon>
        <taxon>Hyphomicrobiales</taxon>
        <taxon>Stappiaceae</taxon>
        <taxon>Roseibium</taxon>
    </lineage>
</organism>
<evidence type="ECO:0000313" key="2">
    <source>
        <dbReference type="Proteomes" id="UP000598467"/>
    </source>
</evidence>
<comment type="caution">
    <text evidence="1">The sequence shown here is derived from an EMBL/GenBank/DDBJ whole genome shotgun (WGS) entry which is preliminary data.</text>
</comment>
<accession>A0A926P1I2</accession>
<dbReference type="Proteomes" id="UP000598467">
    <property type="component" value="Unassembled WGS sequence"/>
</dbReference>
<dbReference type="AlphaFoldDB" id="A0A926P1I2"/>
<dbReference type="RefSeq" id="WP_190289832.1">
    <property type="nucleotide sequence ID" value="NZ_JABFCZ010000003.1"/>
</dbReference>
<dbReference type="Pfam" id="PF04314">
    <property type="entry name" value="PCuAC"/>
    <property type="match status" value="1"/>
</dbReference>
<proteinExistence type="predicted"/>
<dbReference type="PANTHER" id="PTHR36302">
    <property type="entry name" value="BLR7088 PROTEIN"/>
    <property type="match status" value="1"/>
</dbReference>
<sequence>MRHLSLSRAPLLLAAAILALAIGHLPDRAKAHSYNLHGIMVGHVWAPPPADGEDGIAVYGPILNTGAEALQLVGASSPIAEQTRFRISKDGAVSWPDSIELRPNKPFGMAKWREHIWLSGLKKTVKEGDQFEVVLDFGSAGKLPVEVVVEKSANH</sequence>
<gene>
    <name evidence="1" type="ORF">HK439_02705</name>
</gene>
<reference evidence="1" key="1">
    <citation type="submission" date="2020-05" db="EMBL/GenBank/DDBJ databases">
        <title>Identification of trans-AT polyketide cluster in two marine bacteria, producers of a novel glutaramide-containing polyketide sesbanimide D and analogs.</title>
        <authorList>
            <person name="Kacar D."/>
            <person name="Rodriguez P."/>
            <person name="Canedo L."/>
            <person name="Gonzalez E."/>
            <person name="Galan B."/>
            <person name="De La Calle F."/>
            <person name="Garcia J.L."/>
        </authorList>
    </citation>
    <scope>NUCLEOTIDE SEQUENCE</scope>
    <source>
        <strain evidence="1">PHM038</strain>
    </source>
</reference>
<dbReference type="SUPFAM" id="SSF110087">
    <property type="entry name" value="DR1885-like metal-binding protein"/>
    <property type="match status" value="1"/>
</dbReference>
<dbReference type="Gene3D" id="2.60.40.1890">
    <property type="entry name" value="PCu(A)C copper chaperone"/>
    <property type="match status" value="1"/>
</dbReference>